<dbReference type="AlphaFoldDB" id="A0AAD8RUC4"/>
<gene>
    <name evidence="3" type="ORF">QYE76_005658</name>
</gene>
<dbReference type="InterPro" id="IPR004312">
    <property type="entry name" value="ATHILA_Orf1_C"/>
</dbReference>
<feature type="region of interest" description="Disordered" evidence="1">
    <location>
        <begin position="1"/>
        <end position="55"/>
    </location>
</feature>
<sequence length="646" mass="72620">MGKPRDTKVAILPSTTRKGTTLSTSAALDSPSVIDKLVSPPHASHAGTSAESENSHNIDNISAVLDDSGSLGSFLDATIARSRQIENIETPNENATTPVNSPELDYFSDDPDEDYVELNDDFIEKCNATTDARKIKKLLAEHAVRYKLSPDPKFATSPINIKDKDYDFSLDLSHIAIVEKTPFCGTEKESAVEHMIELSTLSSLFSDDVKKRTYFVAKIFPFSLKDDAKTCISISDAETKSGNEHDKDNDKNDASDKEDVEEEPEKHAKNKKEEMKKFNFGELFKKGTTSTGRPSRAATRLRRSYNEDIIAPSFAPEEDNGAPNASSFPCYDFLRNAGILDDFFTLVNRAGLTTYVEDEREQYYMLTKIFVESFRFNNTQYEPTVAFKIYGNPVTMELEDFCRALDIAPVGTARRIDDNPRDLLELYRGITDDDCRTIQRGKIRNIQLPAIKYFAYYIATSILGRENTSNISSYHLAFLNIALTGRTSYHLGSLIARRLSNRGPIFGGTIALRVLTYLRLPLDPNDVPLTPRRLDIAAMKSHHFVTADSTLDNMVYRMLFADGDEKEIPLPQPGLFSIDRQSWSCTKEEVDEHMKIQDFHQQHDSEDAEASHDYTVTYPGASSSTCPEYDPSSSYYGDTTSWSRWD</sequence>
<proteinExistence type="predicted"/>
<feature type="region of interest" description="Disordered" evidence="1">
    <location>
        <begin position="239"/>
        <end position="272"/>
    </location>
</feature>
<organism evidence="3 4">
    <name type="scientific">Lolium multiflorum</name>
    <name type="common">Italian ryegrass</name>
    <name type="synonym">Lolium perenne subsp. multiflorum</name>
    <dbReference type="NCBI Taxonomy" id="4521"/>
    <lineage>
        <taxon>Eukaryota</taxon>
        <taxon>Viridiplantae</taxon>
        <taxon>Streptophyta</taxon>
        <taxon>Embryophyta</taxon>
        <taxon>Tracheophyta</taxon>
        <taxon>Spermatophyta</taxon>
        <taxon>Magnoliopsida</taxon>
        <taxon>Liliopsida</taxon>
        <taxon>Poales</taxon>
        <taxon>Poaceae</taxon>
        <taxon>BOP clade</taxon>
        <taxon>Pooideae</taxon>
        <taxon>Poodae</taxon>
        <taxon>Poeae</taxon>
        <taxon>Poeae Chloroplast Group 2 (Poeae type)</taxon>
        <taxon>Loliodinae</taxon>
        <taxon>Loliinae</taxon>
        <taxon>Lolium</taxon>
    </lineage>
</organism>
<protein>
    <recommendedName>
        <fullName evidence="2">Arabidopsis retrotransposon Orf1 C-terminal domain-containing protein</fullName>
    </recommendedName>
</protein>
<evidence type="ECO:0000259" key="2">
    <source>
        <dbReference type="Pfam" id="PF03078"/>
    </source>
</evidence>
<feature type="region of interest" description="Disordered" evidence="1">
    <location>
        <begin position="615"/>
        <end position="646"/>
    </location>
</feature>
<feature type="domain" description="Arabidopsis retrotransposon Orf1 C-terminal" evidence="2">
    <location>
        <begin position="327"/>
        <end position="485"/>
    </location>
</feature>
<evidence type="ECO:0000313" key="3">
    <source>
        <dbReference type="EMBL" id="KAK1631343.1"/>
    </source>
</evidence>
<accession>A0AAD8RUC4</accession>
<evidence type="ECO:0000256" key="1">
    <source>
        <dbReference type="SAM" id="MobiDB-lite"/>
    </source>
</evidence>
<comment type="caution">
    <text evidence="3">The sequence shown here is derived from an EMBL/GenBank/DDBJ whole genome shotgun (WGS) entry which is preliminary data.</text>
</comment>
<feature type="compositionally biased region" description="Basic and acidic residues" evidence="1">
    <location>
        <begin position="239"/>
        <end position="257"/>
    </location>
</feature>
<keyword evidence="4" id="KW-1185">Reference proteome</keyword>
<feature type="compositionally biased region" description="Polar residues" evidence="1">
    <location>
        <begin position="620"/>
        <end position="646"/>
    </location>
</feature>
<feature type="compositionally biased region" description="Polar residues" evidence="1">
    <location>
        <begin position="46"/>
        <end position="55"/>
    </location>
</feature>
<dbReference type="Pfam" id="PF03078">
    <property type="entry name" value="ATHILA"/>
    <property type="match status" value="1"/>
</dbReference>
<dbReference type="Proteomes" id="UP001231189">
    <property type="component" value="Unassembled WGS sequence"/>
</dbReference>
<reference evidence="3" key="1">
    <citation type="submission" date="2023-07" db="EMBL/GenBank/DDBJ databases">
        <title>A chromosome-level genome assembly of Lolium multiflorum.</title>
        <authorList>
            <person name="Chen Y."/>
            <person name="Copetti D."/>
            <person name="Kolliker R."/>
            <person name="Studer B."/>
        </authorList>
    </citation>
    <scope>NUCLEOTIDE SEQUENCE</scope>
    <source>
        <strain evidence="3">02402/16</strain>
        <tissue evidence="3">Leaf</tissue>
    </source>
</reference>
<evidence type="ECO:0000313" key="4">
    <source>
        <dbReference type="Proteomes" id="UP001231189"/>
    </source>
</evidence>
<name>A0AAD8RUC4_LOLMU</name>
<dbReference type="EMBL" id="JAUUTY010000005">
    <property type="protein sequence ID" value="KAK1631343.1"/>
    <property type="molecule type" value="Genomic_DNA"/>
</dbReference>
<feature type="compositionally biased region" description="Polar residues" evidence="1">
    <location>
        <begin position="13"/>
        <end position="27"/>
    </location>
</feature>